<evidence type="ECO:0000313" key="1">
    <source>
        <dbReference type="EMBL" id="GBO02482.1"/>
    </source>
</evidence>
<dbReference type="AlphaFoldDB" id="A0A4Y2TQF3"/>
<keyword evidence="2" id="KW-1185">Reference proteome</keyword>
<reference evidence="1 2" key="1">
    <citation type="journal article" date="2019" name="Sci. Rep.">
        <title>Orb-weaving spider Araneus ventricosus genome elucidates the spidroin gene catalogue.</title>
        <authorList>
            <person name="Kono N."/>
            <person name="Nakamura H."/>
            <person name="Ohtoshi R."/>
            <person name="Moran D.A.P."/>
            <person name="Shinohara A."/>
            <person name="Yoshida Y."/>
            <person name="Fujiwara M."/>
            <person name="Mori M."/>
            <person name="Tomita M."/>
            <person name="Arakawa K."/>
        </authorList>
    </citation>
    <scope>NUCLEOTIDE SEQUENCE [LARGE SCALE GENOMIC DNA]</scope>
</reference>
<evidence type="ECO:0000313" key="2">
    <source>
        <dbReference type="Proteomes" id="UP000499080"/>
    </source>
</evidence>
<comment type="caution">
    <text evidence="1">The sequence shown here is derived from an EMBL/GenBank/DDBJ whole genome shotgun (WGS) entry which is preliminary data.</text>
</comment>
<dbReference type="Proteomes" id="UP000499080">
    <property type="component" value="Unassembled WGS sequence"/>
</dbReference>
<dbReference type="EMBL" id="BGPR01030147">
    <property type="protein sequence ID" value="GBO02482.1"/>
    <property type="molecule type" value="Genomic_DNA"/>
</dbReference>
<organism evidence="1 2">
    <name type="scientific">Araneus ventricosus</name>
    <name type="common">Orbweaver spider</name>
    <name type="synonym">Epeira ventricosa</name>
    <dbReference type="NCBI Taxonomy" id="182803"/>
    <lineage>
        <taxon>Eukaryota</taxon>
        <taxon>Metazoa</taxon>
        <taxon>Ecdysozoa</taxon>
        <taxon>Arthropoda</taxon>
        <taxon>Chelicerata</taxon>
        <taxon>Arachnida</taxon>
        <taxon>Araneae</taxon>
        <taxon>Araneomorphae</taxon>
        <taxon>Entelegynae</taxon>
        <taxon>Araneoidea</taxon>
        <taxon>Araneidae</taxon>
        <taxon>Araneus</taxon>
    </lineage>
</organism>
<accession>A0A4Y2TQF3</accession>
<name>A0A4Y2TQF3_ARAVE</name>
<sequence>MTASKPATHCPIFDTTLTSTRLKSDVRLNVHKAYILGGVSVELNLKLVILRSRIRGLITRQPRLEMSLGFKIRIYRSVDRYQGRSATNPGGGVVLGDLVFYQSDVTGRHVHFGVEFRK</sequence>
<protein>
    <submittedName>
        <fullName evidence="1">Uncharacterized protein</fullName>
    </submittedName>
</protein>
<gene>
    <name evidence="1" type="ORF">AVEN_66268_1</name>
</gene>
<proteinExistence type="predicted"/>